<feature type="transmembrane region" description="Helical" evidence="1">
    <location>
        <begin position="225"/>
        <end position="247"/>
    </location>
</feature>
<keyword evidence="1" id="KW-0472">Membrane</keyword>
<keyword evidence="4" id="KW-1185">Reference proteome</keyword>
<feature type="transmembrane region" description="Helical" evidence="1">
    <location>
        <begin position="158"/>
        <end position="176"/>
    </location>
</feature>
<gene>
    <name evidence="3" type="ORF">CPZ25_004040</name>
</gene>
<feature type="domain" description="Membrane protein 6-pyruvoyl-tetrahydropterin synthase-related" evidence="2">
    <location>
        <begin position="80"/>
        <end position="401"/>
    </location>
</feature>
<name>A0A4P9C7E2_EUBML</name>
<feature type="transmembrane region" description="Helical" evidence="1">
    <location>
        <begin position="378"/>
        <end position="399"/>
    </location>
</feature>
<evidence type="ECO:0000313" key="4">
    <source>
        <dbReference type="Proteomes" id="UP000218387"/>
    </source>
</evidence>
<dbReference type="AlphaFoldDB" id="A0A4P9C7E2"/>
<dbReference type="InterPro" id="IPR018776">
    <property type="entry name" value="Membrane_prot_PTPS-rel_domain"/>
</dbReference>
<accession>A0A4P9C7E2</accession>
<dbReference type="Pfam" id="PF10131">
    <property type="entry name" value="PTPS_related"/>
    <property type="match status" value="1"/>
</dbReference>
<feature type="transmembrane region" description="Helical" evidence="1">
    <location>
        <begin position="287"/>
        <end position="307"/>
    </location>
</feature>
<dbReference type="EMBL" id="CP029487">
    <property type="protein sequence ID" value="QCT70525.1"/>
    <property type="molecule type" value="Genomic_DNA"/>
</dbReference>
<feature type="transmembrane region" description="Helical" evidence="1">
    <location>
        <begin position="79"/>
        <end position="99"/>
    </location>
</feature>
<keyword evidence="1" id="KW-1133">Transmembrane helix</keyword>
<evidence type="ECO:0000313" key="3">
    <source>
        <dbReference type="EMBL" id="QCT70525.1"/>
    </source>
</evidence>
<reference evidence="3 4" key="1">
    <citation type="submission" date="2018-05" db="EMBL/GenBank/DDBJ databases">
        <title>Genome comparison of Eubacterium sp.</title>
        <authorList>
            <person name="Feng Y."/>
            <person name="Sanchez-Andrea I."/>
            <person name="Stams A.J.M."/>
            <person name="De Vos W.M."/>
        </authorList>
    </citation>
    <scope>NUCLEOTIDE SEQUENCE [LARGE SCALE GENOMIC DNA]</scope>
    <source>
        <strain evidence="3 4">YI</strain>
    </source>
</reference>
<feature type="transmembrane region" description="Helical" evidence="1">
    <location>
        <begin position="346"/>
        <end position="366"/>
    </location>
</feature>
<keyword evidence="1" id="KW-0812">Transmembrane</keyword>
<sequence length="544" mass="60976">MESKKFFIKNKQILWWSIPFLAALAVVLPLLLKEGIPFGNDASFHLSRVVSIAEGLKNGIFLPGVYADYFNGYGYGNGLFYPDFFLYIPAVLSLLGMPAITAYKTFLILLTGAMACTMYLSVKSVWRSDFAASASTVLYLLCSFHTTDLYQRSSVGELLAFVFLPLIVAGFWQVVYGEKEKWPLLFSGFSGLVLSHVLTAVLMGGFAAVFLLFNIPRLAREPKRLAALGKAALWSIVLTLFFLLPMLEQLVVNPVWGDTGLLGNISDWAVPFKNLILAIPQSIGEKYVPPAGIGLALTLLVIAGLFFNRSDRLVQILSLSGLLLLFCASVYFPWHLFENVLSTLQFPWRFYLFISVFWCFASGRIIESMTEKRENQVIIAAIAAGIMLIAYFVNVAYTYKNYAQMVVNTYPTFAAGCEYLPENVTLSHIQESQKYHQNTAKRTNYGLYEIKLERNSSNELPLIYYSGYEAMLNGNRVEIYRNINGMAEVAVYETGTLIVQYKGTPLRRVSEAISLMGVIVGIALLFKNKRKENDQNDRKVLSSQ</sequence>
<dbReference type="RefSeq" id="WP_096919798.1">
    <property type="nucleotide sequence ID" value="NZ_CP029487.1"/>
</dbReference>
<protein>
    <recommendedName>
        <fullName evidence="2">Membrane protein 6-pyruvoyl-tetrahydropterin synthase-related domain-containing protein</fullName>
    </recommendedName>
</protein>
<proteinExistence type="predicted"/>
<dbReference type="Proteomes" id="UP000218387">
    <property type="component" value="Chromosome"/>
</dbReference>
<organism evidence="3 4">
    <name type="scientific">Eubacterium maltosivorans</name>
    <dbReference type="NCBI Taxonomy" id="2041044"/>
    <lineage>
        <taxon>Bacteria</taxon>
        <taxon>Bacillati</taxon>
        <taxon>Bacillota</taxon>
        <taxon>Clostridia</taxon>
        <taxon>Eubacteriales</taxon>
        <taxon>Eubacteriaceae</taxon>
        <taxon>Eubacterium</taxon>
    </lineage>
</organism>
<feature type="transmembrane region" description="Helical" evidence="1">
    <location>
        <begin position="509"/>
        <end position="526"/>
    </location>
</feature>
<evidence type="ECO:0000259" key="2">
    <source>
        <dbReference type="Pfam" id="PF10131"/>
    </source>
</evidence>
<feature type="transmembrane region" description="Helical" evidence="1">
    <location>
        <begin position="314"/>
        <end position="334"/>
    </location>
</feature>
<evidence type="ECO:0000256" key="1">
    <source>
        <dbReference type="SAM" id="Phobius"/>
    </source>
</evidence>
<feature type="transmembrane region" description="Helical" evidence="1">
    <location>
        <begin position="188"/>
        <end position="213"/>
    </location>
</feature>
<dbReference type="KEGG" id="emt:CPZ25_004040"/>
<feature type="transmembrane region" description="Helical" evidence="1">
    <location>
        <begin position="12"/>
        <end position="32"/>
    </location>
</feature>